<keyword evidence="2" id="KW-0812">Transmembrane</keyword>
<dbReference type="Pfam" id="PF26503">
    <property type="entry name" value="DUF8167_3rd"/>
    <property type="match status" value="1"/>
</dbReference>
<dbReference type="InterPro" id="IPR058480">
    <property type="entry name" value="DUF8167_N"/>
</dbReference>
<gene>
    <name evidence="6" type="ORF">C484_02085</name>
</gene>
<comment type="caution">
    <text evidence="6">The sequence shown here is derived from an EMBL/GenBank/DDBJ whole genome shotgun (WGS) entry which is preliminary data.</text>
</comment>
<feature type="domain" description="DUF8167" evidence="4">
    <location>
        <begin position="134"/>
        <end position="209"/>
    </location>
</feature>
<evidence type="ECO:0000259" key="4">
    <source>
        <dbReference type="Pfam" id="PF26502"/>
    </source>
</evidence>
<dbReference type="InterPro" id="IPR058603">
    <property type="entry name" value="DUF8167_2nd"/>
</dbReference>
<dbReference type="PATRIC" id="fig|1230458.4.peg.408"/>
<dbReference type="STRING" id="1230458.C484_02085"/>
<dbReference type="AlphaFoldDB" id="M0AGH6"/>
<proteinExistence type="predicted"/>
<feature type="transmembrane region" description="Helical" evidence="2">
    <location>
        <begin position="15"/>
        <end position="39"/>
    </location>
</feature>
<dbReference type="InterPro" id="IPR036721">
    <property type="entry name" value="RCK_C_sf"/>
</dbReference>
<dbReference type="RefSeq" id="WP_006824322.1">
    <property type="nucleotide sequence ID" value="NZ_AOIL01000009.1"/>
</dbReference>
<dbReference type="InterPro" id="IPR058604">
    <property type="entry name" value="DUF8167_3rd"/>
</dbReference>
<evidence type="ECO:0000259" key="3">
    <source>
        <dbReference type="Pfam" id="PF26501"/>
    </source>
</evidence>
<feature type="region of interest" description="Disordered" evidence="1">
    <location>
        <begin position="366"/>
        <end position="387"/>
    </location>
</feature>
<accession>M0AGH6</accession>
<name>M0AGH6_9EURY</name>
<dbReference type="Proteomes" id="UP000011648">
    <property type="component" value="Unassembled WGS sequence"/>
</dbReference>
<dbReference type="Pfam" id="PF26502">
    <property type="entry name" value="DUF8167_2nd"/>
    <property type="match status" value="1"/>
</dbReference>
<evidence type="ECO:0000313" key="6">
    <source>
        <dbReference type="EMBL" id="ELY96463.1"/>
    </source>
</evidence>
<protein>
    <recommendedName>
        <fullName evidence="8">RCK C-terminal domain-containing protein</fullName>
    </recommendedName>
</protein>
<feature type="transmembrane region" description="Helical" evidence="2">
    <location>
        <begin position="51"/>
        <end position="75"/>
    </location>
</feature>
<keyword evidence="2" id="KW-1133">Transmembrane helix</keyword>
<evidence type="ECO:0000256" key="2">
    <source>
        <dbReference type="SAM" id="Phobius"/>
    </source>
</evidence>
<dbReference type="OrthoDB" id="205214at2157"/>
<dbReference type="GO" id="GO:0006813">
    <property type="term" value="P:potassium ion transport"/>
    <property type="evidence" value="ECO:0007669"/>
    <property type="project" value="InterPro"/>
</dbReference>
<feature type="domain" description="DUF8167" evidence="3">
    <location>
        <begin position="11"/>
        <end position="109"/>
    </location>
</feature>
<dbReference type="SUPFAM" id="SSF116726">
    <property type="entry name" value="TrkA C-terminal domain-like"/>
    <property type="match status" value="1"/>
</dbReference>
<evidence type="ECO:0000256" key="1">
    <source>
        <dbReference type="SAM" id="MobiDB-lite"/>
    </source>
</evidence>
<reference evidence="6 7" key="1">
    <citation type="journal article" date="2014" name="PLoS Genet.">
        <title>Phylogenetically driven sequencing of extremely halophilic archaea reveals strategies for static and dynamic osmo-response.</title>
        <authorList>
            <person name="Becker E.A."/>
            <person name="Seitzer P.M."/>
            <person name="Tritt A."/>
            <person name="Larsen D."/>
            <person name="Krusor M."/>
            <person name="Yao A.I."/>
            <person name="Wu D."/>
            <person name="Madern D."/>
            <person name="Eisen J.A."/>
            <person name="Darling A.E."/>
            <person name="Facciotti M.T."/>
        </authorList>
    </citation>
    <scope>NUCLEOTIDE SEQUENCE [LARGE SCALE GENOMIC DNA]</scope>
    <source>
        <strain evidence="6 7">DSM 12281</strain>
    </source>
</reference>
<dbReference type="EMBL" id="AOIL01000009">
    <property type="protein sequence ID" value="ELY96463.1"/>
    <property type="molecule type" value="Genomic_DNA"/>
</dbReference>
<dbReference type="Pfam" id="PF26501">
    <property type="entry name" value="DUF8167"/>
    <property type="match status" value="1"/>
</dbReference>
<sequence length="387" mass="40236">MIDPELVVSLAREAAVGFVGTALLAATAGLLVAGGYRWLSTRSPPSGIPALLGLTAVAGVLSSGALASGAFLGAVPFDHRLSAGYLLGTMLLGGIAATAGGRLGDRIACQVADLERIDANGEAAAAVRSARLAVEITLPEPIATATGYQAVDPAVHRALSGATIRLPHGLTPTARRERLERHIERDYDVGYAAVTLADDGTVDRVLVGRQSTGLGSMVPRGAVAIAIRADPSPDASLGDPVAIWSTDGHTEPELVATGTLRTMTRSIATVIVDAALAAELPADDHYRLLTYPDEPTDGYEFASTLRTVEETVTTLSIDSDGPLVGEFAGWLPGRVLVIERGNDRLPLPADNETLESEDELWVLASPSDLTAFDPTPTDDCPPPRSSI</sequence>
<keyword evidence="2" id="KW-0472">Membrane</keyword>
<evidence type="ECO:0008006" key="8">
    <source>
        <dbReference type="Google" id="ProtNLM"/>
    </source>
</evidence>
<feature type="transmembrane region" description="Helical" evidence="2">
    <location>
        <begin position="81"/>
        <end position="100"/>
    </location>
</feature>
<feature type="domain" description="DUF8167" evidence="5">
    <location>
        <begin position="223"/>
        <end position="295"/>
    </location>
</feature>
<evidence type="ECO:0000313" key="7">
    <source>
        <dbReference type="Proteomes" id="UP000011648"/>
    </source>
</evidence>
<organism evidence="6 7">
    <name type="scientific">Natrialba taiwanensis DSM 12281</name>
    <dbReference type="NCBI Taxonomy" id="1230458"/>
    <lineage>
        <taxon>Archaea</taxon>
        <taxon>Methanobacteriati</taxon>
        <taxon>Methanobacteriota</taxon>
        <taxon>Stenosarchaea group</taxon>
        <taxon>Halobacteria</taxon>
        <taxon>Halobacteriales</taxon>
        <taxon>Natrialbaceae</taxon>
        <taxon>Natrialba</taxon>
    </lineage>
</organism>
<keyword evidence="7" id="KW-1185">Reference proteome</keyword>
<evidence type="ECO:0000259" key="5">
    <source>
        <dbReference type="Pfam" id="PF26503"/>
    </source>
</evidence>